<gene>
    <name evidence="2" type="ORF">DOK76_07470</name>
</gene>
<proteinExistence type="predicted"/>
<dbReference type="PROSITE" id="PS50042">
    <property type="entry name" value="CNMP_BINDING_3"/>
    <property type="match status" value="1"/>
</dbReference>
<sequence length="218" mass="25312">MEKRIFNPSTDSFPFHIPGVNQAVLTESSLFYFKNREFITKEMTELNYLFIIIKGRAKVIANQENGKRIILQFLKEADLIGDLSIIDIEDETKDVVSTGETICLGIPLTVVNEALLQDNSFLLFLSQTIGKKLLARMNHFREQQTQEVKIRLAKLLMTISSDNMYQEKHTEIAEYLGVSYRHYMHTFKYFKDLEILQKKGTAFQVNLEKLQLYLDSSE</sequence>
<dbReference type="Pfam" id="PF00027">
    <property type="entry name" value="cNMP_binding"/>
    <property type="match status" value="1"/>
</dbReference>
<evidence type="ECO:0000313" key="2">
    <source>
        <dbReference type="EMBL" id="MBO0476904.1"/>
    </source>
</evidence>
<dbReference type="Gene3D" id="2.60.120.10">
    <property type="entry name" value="Jelly Rolls"/>
    <property type="match status" value="1"/>
</dbReference>
<accession>A0ABS3HT19</accession>
<evidence type="ECO:0000259" key="1">
    <source>
        <dbReference type="PROSITE" id="PS50042"/>
    </source>
</evidence>
<dbReference type="CDD" id="cd00038">
    <property type="entry name" value="CAP_ED"/>
    <property type="match status" value="1"/>
</dbReference>
<dbReference type="InterPro" id="IPR018490">
    <property type="entry name" value="cNMP-bd_dom_sf"/>
</dbReference>
<dbReference type="Proteomes" id="UP000664857">
    <property type="component" value="Unassembled WGS sequence"/>
</dbReference>
<keyword evidence="3" id="KW-1185">Reference proteome</keyword>
<dbReference type="SUPFAM" id="SSF51206">
    <property type="entry name" value="cAMP-binding domain-like"/>
    <property type="match status" value="1"/>
</dbReference>
<dbReference type="RefSeq" id="WP_206966361.1">
    <property type="nucleotide sequence ID" value="NZ_JAFLVX010000018.1"/>
</dbReference>
<name>A0ABS3HT19_9ENTE</name>
<feature type="domain" description="Cyclic nucleotide-binding" evidence="1">
    <location>
        <begin position="32"/>
        <end position="115"/>
    </location>
</feature>
<comment type="caution">
    <text evidence="2">The sequence shown here is derived from an EMBL/GenBank/DDBJ whole genome shotgun (WGS) entry which is preliminary data.</text>
</comment>
<dbReference type="EMBL" id="JAFLVX010000018">
    <property type="protein sequence ID" value="MBO0476904.1"/>
    <property type="molecule type" value="Genomic_DNA"/>
</dbReference>
<evidence type="ECO:0000313" key="3">
    <source>
        <dbReference type="Proteomes" id="UP000664857"/>
    </source>
</evidence>
<organism evidence="2 3">
    <name type="scientific">Candidatus Vagococcus giribetii</name>
    <dbReference type="NCBI Taxonomy" id="2230876"/>
    <lineage>
        <taxon>Bacteria</taxon>
        <taxon>Bacillati</taxon>
        <taxon>Bacillota</taxon>
        <taxon>Bacilli</taxon>
        <taxon>Lactobacillales</taxon>
        <taxon>Enterococcaceae</taxon>
        <taxon>Vagococcus</taxon>
    </lineage>
</organism>
<dbReference type="InterPro" id="IPR000595">
    <property type="entry name" value="cNMP-bd_dom"/>
</dbReference>
<reference evidence="2 3" key="1">
    <citation type="submission" date="2021-03" db="EMBL/GenBank/DDBJ databases">
        <title>Enterococcal diversity collection.</title>
        <authorList>
            <person name="Gilmore M.S."/>
            <person name="Schwartzman J."/>
            <person name="Van Tyne D."/>
            <person name="Martin M."/>
            <person name="Earl A.M."/>
            <person name="Manson A.L."/>
            <person name="Straub T."/>
            <person name="Salamzade R."/>
            <person name="Saavedra J."/>
            <person name="Lebreton F."/>
            <person name="Prichula J."/>
            <person name="Schaufler K."/>
            <person name="Gaca A."/>
            <person name="Sgardioli B."/>
            <person name="Wagenaar J."/>
            <person name="Strong T."/>
        </authorList>
    </citation>
    <scope>NUCLEOTIDE SEQUENCE [LARGE SCALE GENOMIC DNA]</scope>
    <source>
        <strain evidence="2 3">DIV0080</strain>
    </source>
</reference>
<protein>
    <submittedName>
        <fullName evidence="2">Cyclic nucleotide-binding domain-containing protein</fullName>
    </submittedName>
</protein>
<dbReference type="InterPro" id="IPR014710">
    <property type="entry name" value="RmlC-like_jellyroll"/>
</dbReference>